<organism evidence="4 5">
    <name type="scientific">Gomphillus americanus</name>
    <dbReference type="NCBI Taxonomy" id="1940652"/>
    <lineage>
        <taxon>Eukaryota</taxon>
        <taxon>Fungi</taxon>
        <taxon>Dikarya</taxon>
        <taxon>Ascomycota</taxon>
        <taxon>Pezizomycotina</taxon>
        <taxon>Lecanoromycetes</taxon>
        <taxon>OSLEUM clade</taxon>
        <taxon>Ostropomycetidae</taxon>
        <taxon>Ostropales</taxon>
        <taxon>Graphidaceae</taxon>
        <taxon>Gomphilloideae</taxon>
        <taxon>Gomphillus</taxon>
    </lineage>
</organism>
<dbReference type="PANTHER" id="PTHR33365:SF11">
    <property type="entry name" value="TAT PATHWAY SIGNAL SEQUENCE"/>
    <property type="match status" value="1"/>
</dbReference>
<evidence type="ECO:0000313" key="5">
    <source>
        <dbReference type="Proteomes" id="UP000664169"/>
    </source>
</evidence>
<gene>
    <name evidence="4" type="ORF">GOMPHAMPRED_003184</name>
</gene>
<protein>
    <recommendedName>
        <fullName evidence="6">Tat pathway signal sequence protein</fullName>
    </recommendedName>
</protein>
<dbReference type="GO" id="GO:0043386">
    <property type="term" value="P:mycotoxin biosynthetic process"/>
    <property type="evidence" value="ECO:0007669"/>
    <property type="project" value="InterPro"/>
</dbReference>
<evidence type="ECO:0000313" key="4">
    <source>
        <dbReference type="EMBL" id="CAF9905443.1"/>
    </source>
</evidence>
<keyword evidence="5" id="KW-1185">Reference proteome</keyword>
<dbReference type="GO" id="GO:0016491">
    <property type="term" value="F:oxidoreductase activity"/>
    <property type="evidence" value="ECO:0007669"/>
    <property type="project" value="UniProtKB-KW"/>
</dbReference>
<dbReference type="InterPro" id="IPR021765">
    <property type="entry name" value="UstYa-like"/>
</dbReference>
<dbReference type="AlphaFoldDB" id="A0A8H3EJ24"/>
<reference evidence="4" key="1">
    <citation type="submission" date="2021-03" db="EMBL/GenBank/DDBJ databases">
        <authorList>
            <person name="Tagirdzhanova G."/>
        </authorList>
    </citation>
    <scope>NUCLEOTIDE SEQUENCE</scope>
</reference>
<keyword evidence="2" id="KW-0560">Oxidoreductase</keyword>
<evidence type="ECO:0000256" key="2">
    <source>
        <dbReference type="ARBA" id="ARBA00023002"/>
    </source>
</evidence>
<comment type="pathway">
    <text evidence="1">Mycotoxin biosynthesis.</text>
</comment>
<proteinExistence type="inferred from homology"/>
<evidence type="ECO:0008006" key="6">
    <source>
        <dbReference type="Google" id="ProtNLM"/>
    </source>
</evidence>
<sequence length="180" mass="20377">MSSITNHNDTVPTVELEYTVQTFKLDPAFATIPNNTGEAEPAWDSLIPNGLGYVKHPDMAPELSVVSAFHQLHCLYTLRRAFFADKQGPLQDFDFGLDREPHATHCFEYLRQSLMCSADSSVEPAENAKNGLEFLGWGFGRQCRDYESLKIWAEKWRAFDAHGFLAKDLHNHGDVHQHGK</sequence>
<dbReference type="EMBL" id="CAJPDQ010000002">
    <property type="protein sequence ID" value="CAF9905443.1"/>
    <property type="molecule type" value="Genomic_DNA"/>
</dbReference>
<evidence type="ECO:0000256" key="3">
    <source>
        <dbReference type="ARBA" id="ARBA00035112"/>
    </source>
</evidence>
<name>A0A8H3EJ24_9LECA</name>
<comment type="caution">
    <text evidence="4">The sequence shown here is derived from an EMBL/GenBank/DDBJ whole genome shotgun (WGS) entry which is preliminary data.</text>
</comment>
<accession>A0A8H3EJ24</accession>
<dbReference type="OrthoDB" id="3687641at2759"/>
<dbReference type="Pfam" id="PF11807">
    <property type="entry name" value="UstYa"/>
    <property type="match status" value="1"/>
</dbReference>
<comment type="similarity">
    <text evidence="3">Belongs to the ustYa family.</text>
</comment>
<dbReference type="PANTHER" id="PTHR33365">
    <property type="entry name" value="YALI0B05434P"/>
    <property type="match status" value="1"/>
</dbReference>
<evidence type="ECO:0000256" key="1">
    <source>
        <dbReference type="ARBA" id="ARBA00004685"/>
    </source>
</evidence>
<dbReference type="Proteomes" id="UP000664169">
    <property type="component" value="Unassembled WGS sequence"/>
</dbReference>